<dbReference type="InterPro" id="IPR001296">
    <property type="entry name" value="Glyco_trans_1"/>
</dbReference>
<dbReference type="PANTHER" id="PTHR45918">
    <property type="entry name" value="ALPHA-1,3/1,6-MANNOSYLTRANSFERASE ALG2"/>
    <property type="match status" value="1"/>
</dbReference>
<evidence type="ECO:0000313" key="4">
    <source>
        <dbReference type="EMBL" id="KAF6029812.1"/>
    </source>
</evidence>
<proteinExistence type="predicted"/>
<sequence>MLQDNLGDLTGKVHLVIAGGYDDRVTENVEHYLELRKLAADLKLDNLVTFLCSVSDDDKLALLSAATCLLYTPDREHFGIVPVEAMYLRCPVIAVNSGGPLETVDHEVTGYLCEQTGDAFSKAMNSFVENPDLKTSMGKAGRARMINLFSFETYSRGLNRVVDALTTK</sequence>
<dbReference type="Pfam" id="PF00534">
    <property type="entry name" value="Glycos_transf_1"/>
    <property type="match status" value="1"/>
</dbReference>
<dbReference type="GO" id="GO:0012505">
    <property type="term" value="C:endomembrane system"/>
    <property type="evidence" value="ECO:0007669"/>
    <property type="project" value="TreeGrafter"/>
</dbReference>
<dbReference type="SUPFAM" id="SSF53756">
    <property type="entry name" value="UDP-Glycosyltransferase/glycogen phosphorylase"/>
    <property type="match status" value="1"/>
</dbReference>
<dbReference type="Proteomes" id="UP000593567">
    <property type="component" value="Unassembled WGS sequence"/>
</dbReference>
<dbReference type="OrthoDB" id="448893at2759"/>
<dbReference type="GO" id="GO:0004378">
    <property type="term" value="F:GDP-Man:Man(1)GlcNAc(2)-PP-Dol alpha-1,3-mannosyltransferase activity"/>
    <property type="evidence" value="ECO:0007669"/>
    <property type="project" value="InterPro"/>
</dbReference>
<dbReference type="EMBL" id="VXIV02001786">
    <property type="protein sequence ID" value="KAF6029812.1"/>
    <property type="molecule type" value="Genomic_DNA"/>
</dbReference>
<protein>
    <submittedName>
        <fullName evidence="4">ALG2</fullName>
    </submittedName>
</protein>
<dbReference type="PANTHER" id="PTHR45918:SF1">
    <property type="entry name" value="ALPHA-1,3_1,6-MANNOSYLTRANSFERASE ALG2"/>
    <property type="match status" value="1"/>
</dbReference>
<comment type="caution">
    <text evidence="4">The sequence shown here is derived from an EMBL/GenBank/DDBJ whole genome shotgun (WGS) entry which is preliminary data.</text>
</comment>
<keyword evidence="2" id="KW-0808">Transferase</keyword>
<feature type="domain" description="Glycosyl transferase family 1" evidence="3">
    <location>
        <begin position="10"/>
        <end position="143"/>
    </location>
</feature>
<evidence type="ECO:0000256" key="2">
    <source>
        <dbReference type="ARBA" id="ARBA00022679"/>
    </source>
</evidence>
<name>A0A7J7JTW2_BUGNE</name>
<reference evidence="4" key="1">
    <citation type="submission" date="2020-06" db="EMBL/GenBank/DDBJ databases">
        <title>Draft genome of Bugula neritina, a colonial animal packing powerful symbionts and potential medicines.</title>
        <authorList>
            <person name="Rayko M."/>
        </authorList>
    </citation>
    <scope>NUCLEOTIDE SEQUENCE [LARGE SCALE GENOMIC DNA]</scope>
    <source>
        <strain evidence="4">Kwan_BN1</strain>
    </source>
</reference>
<evidence type="ECO:0000259" key="3">
    <source>
        <dbReference type="Pfam" id="PF00534"/>
    </source>
</evidence>
<dbReference type="InterPro" id="IPR027054">
    <property type="entry name" value="ALG2"/>
</dbReference>
<evidence type="ECO:0000256" key="1">
    <source>
        <dbReference type="ARBA" id="ARBA00022676"/>
    </source>
</evidence>
<dbReference type="AlphaFoldDB" id="A0A7J7JTW2"/>
<gene>
    <name evidence="4" type="ORF">EB796_011910</name>
</gene>
<dbReference type="Gene3D" id="3.40.50.2000">
    <property type="entry name" value="Glycogen Phosphorylase B"/>
    <property type="match status" value="1"/>
</dbReference>
<keyword evidence="5" id="KW-1185">Reference proteome</keyword>
<keyword evidence="1" id="KW-0328">Glycosyltransferase</keyword>
<accession>A0A7J7JTW2</accession>
<organism evidence="4 5">
    <name type="scientific">Bugula neritina</name>
    <name type="common">Brown bryozoan</name>
    <name type="synonym">Sertularia neritina</name>
    <dbReference type="NCBI Taxonomy" id="10212"/>
    <lineage>
        <taxon>Eukaryota</taxon>
        <taxon>Metazoa</taxon>
        <taxon>Spiralia</taxon>
        <taxon>Lophotrochozoa</taxon>
        <taxon>Bryozoa</taxon>
        <taxon>Gymnolaemata</taxon>
        <taxon>Cheilostomatida</taxon>
        <taxon>Flustrina</taxon>
        <taxon>Buguloidea</taxon>
        <taxon>Bugulidae</taxon>
        <taxon>Bugula</taxon>
    </lineage>
</organism>
<evidence type="ECO:0000313" key="5">
    <source>
        <dbReference type="Proteomes" id="UP000593567"/>
    </source>
</evidence>